<dbReference type="Proteomes" id="UP001596083">
    <property type="component" value="Unassembled WGS sequence"/>
</dbReference>
<proteinExistence type="predicted"/>
<evidence type="ECO:0008006" key="3">
    <source>
        <dbReference type="Google" id="ProtNLM"/>
    </source>
</evidence>
<dbReference type="RefSeq" id="WP_390320566.1">
    <property type="nucleotide sequence ID" value="NZ_JBHSPB010000024.1"/>
</dbReference>
<sequence>MTDRFHRPPRYKPRGWGEGLRRCLRNAGMSAWQLADLLGVHEHDVTMDALPNQPLNVVLELARRLDLHPADLTPYAEDVYQLPRYRDTQNPPGKPGPATDATAVLNALAHAGRPLTADYLAESLGWAYDRTADALERAWTHPDLGGPYALRRAAPHHFALTPRADVLTDQQMNWLHPAKHDDRWHGPHRPLRRDVLSDLDAKILFRAFYDGCVSPDDRESAEWGAAIAGLIDTGLLTLIEDGSAILADDVRYGLRVVNASEIPSTY</sequence>
<evidence type="ECO:0000313" key="2">
    <source>
        <dbReference type="Proteomes" id="UP001596083"/>
    </source>
</evidence>
<keyword evidence="2" id="KW-1185">Reference proteome</keyword>
<dbReference type="EMBL" id="JBHSPB010000024">
    <property type="protein sequence ID" value="MFC5724131.1"/>
    <property type="molecule type" value="Genomic_DNA"/>
</dbReference>
<name>A0ABW0Z5N5_9ACTN</name>
<protein>
    <recommendedName>
        <fullName evidence="3">XRE family transcriptional regulator</fullName>
    </recommendedName>
</protein>
<accession>A0ABW0Z5N5</accession>
<evidence type="ECO:0000313" key="1">
    <source>
        <dbReference type="EMBL" id="MFC5724131.1"/>
    </source>
</evidence>
<reference evidence="2" key="1">
    <citation type="journal article" date="2019" name="Int. J. Syst. Evol. Microbiol.">
        <title>The Global Catalogue of Microorganisms (GCM) 10K type strain sequencing project: providing services to taxonomists for standard genome sequencing and annotation.</title>
        <authorList>
            <consortium name="The Broad Institute Genomics Platform"/>
            <consortium name="The Broad Institute Genome Sequencing Center for Infectious Disease"/>
            <person name="Wu L."/>
            <person name="Ma J."/>
        </authorList>
    </citation>
    <scope>NUCLEOTIDE SEQUENCE [LARGE SCALE GENOMIC DNA]</scope>
    <source>
        <strain evidence="2">CGMCC 4.7304</strain>
    </source>
</reference>
<organism evidence="1 2">
    <name type="scientific">Streptomyces gamaensis</name>
    <dbReference type="NCBI Taxonomy" id="1763542"/>
    <lineage>
        <taxon>Bacteria</taxon>
        <taxon>Bacillati</taxon>
        <taxon>Actinomycetota</taxon>
        <taxon>Actinomycetes</taxon>
        <taxon>Kitasatosporales</taxon>
        <taxon>Streptomycetaceae</taxon>
        <taxon>Streptomyces</taxon>
    </lineage>
</organism>
<gene>
    <name evidence="1" type="ORF">ACFP1Z_28580</name>
</gene>
<comment type="caution">
    <text evidence="1">The sequence shown here is derived from an EMBL/GenBank/DDBJ whole genome shotgun (WGS) entry which is preliminary data.</text>
</comment>